<evidence type="ECO:0000256" key="2">
    <source>
        <dbReference type="ARBA" id="ARBA00019015"/>
    </source>
</evidence>
<keyword evidence="8" id="KW-0282">Flagellum</keyword>
<dbReference type="Pfam" id="PF22692">
    <property type="entry name" value="LlgE_F_G_D1"/>
    <property type="match status" value="1"/>
</dbReference>
<dbReference type="NCBIfam" id="TIGR03506">
    <property type="entry name" value="FlgEFG_subfam"/>
    <property type="match status" value="1"/>
</dbReference>
<feature type="domain" description="Flagellar hook protein FlgE D2" evidence="6">
    <location>
        <begin position="184"/>
        <end position="286"/>
    </location>
</feature>
<dbReference type="EMBL" id="JARULN010000001">
    <property type="protein sequence ID" value="MDG5752877.1"/>
    <property type="molecule type" value="Genomic_DNA"/>
</dbReference>
<dbReference type="InterPro" id="IPR001444">
    <property type="entry name" value="Flag_bb_rod_N"/>
</dbReference>
<keyword evidence="3" id="KW-0975">Bacterial flagellum</keyword>
<dbReference type="Pfam" id="PF06429">
    <property type="entry name" value="Flg_bbr_C"/>
    <property type="match status" value="1"/>
</dbReference>
<evidence type="ECO:0000259" key="5">
    <source>
        <dbReference type="Pfam" id="PF06429"/>
    </source>
</evidence>
<dbReference type="InterPro" id="IPR011491">
    <property type="entry name" value="FlgE_D2"/>
</dbReference>
<dbReference type="InterPro" id="IPR020013">
    <property type="entry name" value="Flagellar_FlgE/F/G"/>
</dbReference>
<keyword evidence="9" id="KW-1185">Reference proteome</keyword>
<name>A0ABT6H2P0_9BACI</name>
<reference evidence="8 9" key="1">
    <citation type="submission" date="2023-04" db="EMBL/GenBank/DDBJ databases">
        <title>Ectobacillus antri isolated from activated sludge.</title>
        <authorList>
            <person name="Yan P."/>
            <person name="Liu X."/>
        </authorList>
    </citation>
    <scope>NUCLEOTIDE SEQUENCE [LARGE SCALE GENOMIC DNA]</scope>
    <source>
        <strain evidence="8 9">C18H</strain>
    </source>
</reference>
<evidence type="ECO:0000259" key="6">
    <source>
        <dbReference type="Pfam" id="PF07559"/>
    </source>
</evidence>
<comment type="caution">
    <text evidence="8">The sequence shown here is derived from an EMBL/GenBank/DDBJ whole genome shotgun (WGS) entry which is preliminary data.</text>
</comment>
<gene>
    <name evidence="8" type="primary">flgE</name>
    <name evidence="8" type="ORF">P6P90_02530</name>
</gene>
<organism evidence="8 9">
    <name type="scientific">Ectobacillus antri</name>
    <dbReference type="NCBI Taxonomy" id="2486280"/>
    <lineage>
        <taxon>Bacteria</taxon>
        <taxon>Bacillati</taxon>
        <taxon>Bacillota</taxon>
        <taxon>Bacilli</taxon>
        <taxon>Bacillales</taxon>
        <taxon>Bacillaceae</taxon>
        <taxon>Ectobacillus</taxon>
    </lineage>
</organism>
<keyword evidence="8" id="KW-0966">Cell projection</keyword>
<dbReference type="NCBIfam" id="NF004241">
    <property type="entry name" value="PRK05682.1-5"/>
    <property type="match status" value="1"/>
</dbReference>
<keyword evidence="8" id="KW-0969">Cilium</keyword>
<feature type="domain" description="Flagellar hook protein FlgE/F/G-like D1" evidence="7">
    <location>
        <begin position="95"/>
        <end position="159"/>
    </location>
</feature>
<dbReference type="PANTHER" id="PTHR30435">
    <property type="entry name" value="FLAGELLAR PROTEIN"/>
    <property type="match status" value="1"/>
</dbReference>
<feature type="domain" description="Flagellar basal body rod protein N-terminal" evidence="4">
    <location>
        <begin position="5"/>
        <end position="35"/>
    </location>
</feature>
<protein>
    <recommendedName>
        <fullName evidence="2">Flagellar hook protein FlgE</fullName>
    </recommendedName>
</protein>
<evidence type="ECO:0000259" key="4">
    <source>
        <dbReference type="Pfam" id="PF00460"/>
    </source>
</evidence>
<dbReference type="RefSeq" id="WP_124563973.1">
    <property type="nucleotide sequence ID" value="NZ_JARRRY010000001.1"/>
</dbReference>
<accession>A0ABT6H2P0</accession>
<dbReference type="Pfam" id="PF07559">
    <property type="entry name" value="FlgE_D2"/>
    <property type="match status" value="1"/>
</dbReference>
<evidence type="ECO:0000313" key="9">
    <source>
        <dbReference type="Proteomes" id="UP001218246"/>
    </source>
</evidence>
<dbReference type="SUPFAM" id="SSF117143">
    <property type="entry name" value="Flagellar hook protein flgE"/>
    <property type="match status" value="1"/>
</dbReference>
<sequence>MIQSLYTSISGMKTYQEALSVTSNNIANSQTVGYKRQKAIFDDLLYRTTSGSKGDDKYAGTNAKSIGSGVKLSGVNTDYTSGVLTLTGGKTDVAFEGAGFFLLGDTNGANNTYTRKGTFSISADNRLVNAEGKYVLGYGTVAGTNNIDFSKSPQPISIPLGTAVAGQETNFGKISGNLAKDEPTTKIQFPVYDVAGNKQMLDVTFTENPDGSVSFSATIDGSATQIITGTPDGLGGYVESTQPTGTIIFDAQGNSSNDEERRYVEIGGKRIELNLTDITRYPTDKTLKVTDVTGRAASIPTDFAITDGGYVMVKYSDGSVKTAGQLAVATFPNEKGLEKIGNGNYVEGPSAGNVSIGVSGQNGAGIVRGGATEGSNVDLSTEFVDLMVYQRGFQGNSKVIKVSDEVLNDIVNLIR</sequence>
<evidence type="ECO:0000313" key="8">
    <source>
        <dbReference type="EMBL" id="MDG5752877.1"/>
    </source>
</evidence>
<evidence type="ECO:0000259" key="7">
    <source>
        <dbReference type="Pfam" id="PF22692"/>
    </source>
</evidence>
<dbReference type="PANTHER" id="PTHR30435:SF19">
    <property type="entry name" value="FLAGELLAR BASAL-BODY ROD PROTEIN FLGG"/>
    <property type="match status" value="1"/>
</dbReference>
<dbReference type="InterPro" id="IPR037925">
    <property type="entry name" value="FlgE/F/G-like"/>
</dbReference>
<dbReference type="Proteomes" id="UP001218246">
    <property type="component" value="Unassembled WGS sequence"/>
</dbReference>
<dbReference type="Pfam" id="PF00460">
    <property type="entry name" value="Flg_bb_rod"/>
    <property type="match status" value="1"/>
</dbReference>
<dbReference type="InterPro" id="IPR010930">
    <property type="entry name" value="Flg_bb/hook_C_dom"/>
</dbReference>
<evidence type="ECO:0000256" key="1">
    <source>
        <dbReference type="ARBA" id="ARBA00009677"/>
    </source>
</evidence>
<evidence type="ECO:0000256" key="3">
    <source>
        <dbReference type="RuleBase" id="RU362116"/>
    </source>
</evidence>
<comment type="similarity">
    <text evidence="1 3">Belongs to the flagella basal body rod proteins family.</text>
</comment>
<dbReference type="InterPro" id="IPR053967">
    <property type="entry name" value="LlgE_F_G-like_D1"/>
</dbReference>
<proteinExistence type="inferred from homology"/>
<comment type="subcellular location">
    <subcellularLocation>
        <location evidence="3">Bacterial flagellum basal body</location>
    </subcellularLocation>
</comment>
<feature type="domain" description="Flagellar basal-body/hook protein C-terminal" evidence="5">
    <location>
        <begin position="369"/>
        <end position="413"/>
    </location>
</feature>